<dbReference type="InterPro" id="IPR051159">
    <property type="entry name" value="Hexapeptide_acetyltransf"/>
</dbReference>
<dbReference type="EMBL" id="VJMF01000099">
    <property type="protein sequence ID" value="TRL26527.1"/>
    <property type="molecule type" value="Genomic_DNA"/>
</dbReference>
<name>A0A549SDJ2_METSR</name>
<evidence type="ECO:0000313" key="3">
    <source>
        <dbReference type="EMBL" id="TRL26527.1"/>
    </source>
</evidence>
<dbReference type="Pfam" id="PF00132">
    <property type="entry name" value="Hexapep"/>
    <property type="match status" value="1"/>
</dbReference>
<comment type="caution">
    <text evidence="3">The sequence shown here is derived from an EMBL/GenBank/DDBJ whole genome shotgun (WGS) entry which is preliminary data.</text>
</comment>
<dbReference type="Gene3D" id="2.160.10.10">
    <property type="entry name" value="Hexapeptide repeat proteins"/>
    <property type="match status" value="1"/>
</dbReference>
<dbReference type="CDD" id="cd05825">
    <property type="entry name" value="LbH_wcaF_like"/>
    <property type="match status" value="1"/>
</dbReference>
<protein>
    <submittedName>
        <fullName evidence="3">Putative colanic acid biosynthesis acetyltransferase</fullName>
    </submittedName>
</protein>
<evidence type="ECO:0000256" key="2">
    <source>
        <dbReference type="ARBA" id="ARBA00022679"/>
    </source>
</evidence>
<dbReference type="InterPro" id="IPR001451">
    <property type="entry name" value="Hexapep"/>
</dbReference>
<gene>
    <name evidence="3" type="ORF">FM996_19745</name>
</gene>
<dbReference type="AlphaFoldDB" id="A0A549SDJ2"/>
<reference evidence="3 4" key="1">
    <citation type="submission" date="2019-07" db="EMBL/GenBank/DDBJ databases">
        <title>Ln-dependent methylotrophs.</title>
        <authorList>
            <person name="Tani A."/>
        </authorList>
    </citation>
    <scope>NUCLEOTIDE SEQUENCE [LARGE SCALE GENOMIC DNA]</scope>
    <source>
        <strain evidence="3 4">SM89A</strain>
    </source>
</reference>
<dbReference type="PANTHER" id="PTHR23416:SF23">
    <property type="entry name" value="ACETYLTRANSFERASE C18B11.09C-RELATED"/>
    <property type="match status" value="1"/>
</dbReference>
<sequence>MLRADDSANFGRGASFSLSNRLLRLLWIIVWTLFARWTPGVMSPWRVFLLNLFGARVSPEAAVAASARIWLPAHLELGPWSTLGPDVDCYNMAPITIGARTVVSQRAFLCAGAHDFRDRHFQLVARPIVIGDDVWIAAEAFVGPNVTIADGCVLGARACAFTDTKTWTVYRGNPAAPIKPRIWRPSPSTTASETL</sequence>
<dbReference type="Proteomes" id="UP000316781">
    <property type="component" value="Unassembled WGS sequence"/>
</dbReference>
<dbReference type="SUPFAM" id="SSF51161">
    <property type="entry name" value="Trimeric LpxA-like enzymes"/>
    <property type="match status" value="1"/>
</dbReference>
<dbReference type="GO" id="GO:0008374">
    <property type="term" value="F:O-acyltransferase activity"/>
    <property type="evidence" value="ECO:0007669"/>
    <property type="project" value="TreeGrafter"/>
</dbReference>
<accession>A0A549SDJ2</accession>
<evidence type="ECO:0000313" key="4">
    <source>
        <dbReference type="Proteomes" id="UP000316781"/>
    </source>
</evidence>
<dbReference type="InterPro" id="IPR011004">
    <property type="entry name" value="Trimer_LpxA-like_sf"/>
</dbReference>
<proteinExistence type="inferred from homology"/>
<keyword evidence="2 3" id="KW-0808">Transferase</keyword>
<comment type="similarity">
    <text evidence="1">Belongs to the transferase hexapeptide repeat family.</text>
</comment>
<organism evidence="3 4">
    <name type="scientific">Methylosinus sporium</name>
    <dbReference type="NCBI Taxonomy" id="428"/>
    <lineage>
        <taxon>Bacteria</taxon>
        <taxon>Pseudomonadati</taxon>
        <taxon>Pseudomonadota</taxon>
        <taxon>Alphaproteobacteria</taxon>
        <taxon>Hyphomicrobiales</taxon>
        <taxon>Methylocystaceae</taxon>
        <taxon>Methylosinus</taxon>
    </lineage>
</organism>
<evidence type="ECO:0000256" key="1">
    <source>
        <dbReference type="ARBA" id="ARBA00007274"/>
    </source>
</evidence>
<dbReference type="GO" id="GO:0005829">
    <property type="term" value="C:cytosol"/>
    <property type="evidence" value="ECO:0007669"/>
    <property type="project" value="TreeGrafter"/>
</dbReference>
<dbReference type="PANTHER" id="PTHR23416">
    <property type="entry name" value="SIALIC ACID SYNTHASE-RELATED"/>
    <property type="match status" value="1"/>
</dbReference>